<comment type="caution">
    <text evidence="3">The sequence shown here is derived from an EMBL/GenBank/DDBJ whole genome shotgun (WGS) entry which is preliminary data.</text>
</comment>
<evidence type="ECO:0008006" key="5">
    <source>
        <dbReference type="Google" id="ProtNLM"/>
    </source>
</evidence>
<reference evidence="3" key="1">
    <citation type="submission" date="2020-09" db="EMBL/GenBank/DDBJ databases">
        <title>Whole genome shotgun sequence of Streptomyces xanthophaeus NBRC 12829.</title>
        <authorList>
            <person name="Komaki H."/>
            <person name="Tamura T."/>
        </authorList>
    </citation>
    <scope>NUCLEOTIDE SEQUENCE</scope>
    <source>
        <strain evidence="3">NBRC 12829</strain>
    </source>
</reference>
<keyword evidence="4" id="KW-1185">Reference proteome</keyword>
<dbReference type="AlphaFoldDB" id="A0A919H3N4"/>
<protein>
    <recommendedName>
        <fullName evidence="5">Secreted protein</fullName>
    </recommendedName>
</protein>
<gene>
    <name evidence="3" type="ORF">Sxan_65240</name>
</gene>
<evidence type="ECO:0000313" key="4">
    <source>
        <dbReference type="Proteomes" id="UP000600026"/>
    </source>
</evidence>
<dbReference type="OrthoDB" id="4335952at2"/>
<keyword evidence="2" id="KW-0732">Signal</keyword>
<evidence type="ECO:0000313" key="3">
    <source>
        <dbReference type="EMBL" id="GHI89160.1"/>
    </source>
</evidence>
<dbReference type="Proteomes" id="UP000600026">
    <property type="component" value="Unassembled WGS sequence"/>
</dbReference>
<dbReference type="EMBL" id="BNEE01000006">
    <property type="protein sequence ID" value="GHI89160.1"/>
    <property type="molecule type" value="Genomic_DNA"/>
</dbReference>
<feature type="signal peptide" evidence="2">
    <location>
        <begin position="1"/>
        <end position="31"/>
    </location>
</feature>
<dbReference type="RefSeq" id="WP_031138807.1">
    <property type="nucleotide sequence ID" value="NZ_BNEE01000006.1"/>
</dbReference>
<sequence length="153" mass="15456">MHRTKPSRARILVPSALAAAIFFGAAAPASALDDGDRAVAPRAAAGPVDDLVKGILDAIKALLPAGVTLPDIKIPEITLPEIKLPEIPGVVLPQIPGVELPALPPLEPPALPDPAAPVELVPEIPDIPEIPDLADLPGLSDLPGLPAGTGGLP</sequence>
<evidence type="ECO:0000256" key="1">
    <source>
        <dbReference type="SAM" id="MobiDB-lite"/>
    </source>
</evidence>
<feature type="region of interest" description="Disordered" evidence="1">
    <location>
        <begin position="132"/>
        <end position="153"/>
    </location>
</feature>
<evidence type="ECO:0000256" key="2">
    <source>
        <dbReference type="SAM" id="SignalP"/>
    </source>
</evidence>
<feature type="compositionally biased region" description="Low complexity" evidence="1">
    <location>
        <begin position="132"/>
        <end position="146"/>
    </location>
</feature>
<name>A0A919H3N4_9ACTN</name>
<proteinExistence type="predicted"/>
<feature type="chain" id="PRO_5037988468" description="Secreted protein" evidence="2">
    <location>
        <begin position="32"/>
        <end position="153"/>
    </location>
</feature>
<accession>A0A919H3N4</accession>
<organism evidence="3 4">
    <name type="scientific">Streptomyces xanthophaeus</name>
    <dbReference type="NCBI Taxonomy" id="67385"/>
    <lineage>
        <taxon>Bacteria</taxon>
        <taxon>Bacillati</taxon>
        <taxon>Actinomycetota</taxon>
        <taxon>Actinomycetes</taxon>
        <taxon>Kitasatosporales</taxon>
        <taxon>Streptomycetaceae</taxon>
        <taxon>Streptomyces</taxon>
    </lineage>
</organism>